<keyword evidence="2" id="KW-1185">Reference proteome</keyword>
<evidence type="ECO:0000313" key="2">
    <source>
        <dbReference type="Proteomes" id="UP000279833"/>
    </source>
</evidence>
<reference evidence="3" key="1">
    <citation type="submission" date="2016-06" db="UniProtKB">
        <authorList>
            <consortium name="WormBaseParasite"/>
        </authorList>
    </citation>
    <scope>IDENTIFICATION</scope>
</reference>
<proteinExistence type="predicted"/>
<organism evidence="3">
    <name type="scientific">Schistosoma curassoni</name>
    <dbReference type="NCBI Taxonomy" id="6186"/>
    <lineage>
        <taxon>Eukaryota</taxon>
        <taxon>Metazoa</taxon>
        <taxon>Spiralia</taxon>
        <taxon>Lophotrochozoa</taxon>
        <taxon>Platyhelminthes</taxon>
        <taxon>Trematoda</taxon>
        <taxon>Digenea</taxon>
        <taxon>Strigeidida</taxon>
        <taxon>Schistosomatoidea</taxon>
        <taxon>Schistosomatidae</taxon>
        <taxon>Schistosoma</taxon>
    </lineage>
</organism>
<dbReference type="Proteomes" id="UP000279833">
    <property type="component" value="Unassembled WGS sequence"/>
</dbReference>
<sequence>MELLAYGIWRQVKYPLNTKDIREQSLVWPSVIIP</sequence>
<name>A0A183JTZ1_9TREM</name>
<accession>A0A183JTZ1</accession>
<dbReference type="EMBL" id="UZAK01012505">
    <property type="protein sequence ID" value="VDP01542.1"/>
    <property type="molecule type" value="Genomic_DNA"/>
</dbReference>
<dbReference type="WBParaSite" id="SCUD_0000618101-mRNA-1">
    <property type="protein sequence ID" value="SCUD_0000618101-mRNA-1"/>
    <property type="gene ID" value="SCUD_0000618101"/>
</dbReference>
<dbReference type="AlphaFoldDB" id="A0A183JTZ1"/>
<evidence type="ECO:0000313" key="1">
    <source>
        <dbReference type="EMBL" id="VDP01542.1"/>
    </source>
</evidence>
<protein>
    <submittedName>
        <fullName evidence="3">Transposase</fullName>
    </submittedName>
</protein>
<reference evidence="1 2" key="2">
    <citation type="submission" date="2018-11" db="EMBL/GenBank/DDBJ databases">
        <authorList>
            <consortium name="Pathogen Informatics"/>
        </authorList>
    </citation>
    <scope>NUCLEOTIDE SEQUENCE [LARGE SCALE GENOMIC DNA]</scope>
    <source>
        <strain evidence="1">Dakar</strain>
        <strain evidence="2">Dakar, Senegal</strain>
    </source>
</reference>
<gene>
    <name evidence="1" type="ORF">SCUD_LOCUS6181</name>
</gene>
<evidence type="ECO:0000313" key="3">
    <source>
        <dbReference type="WBParaSite" id="SCUD_0000618101-mRNA-1"/>
    </source>
</evidence>